<dbReference type="PROSITE" id="PS50175">
    <property type="entry name" value="ASP_PROT_RETROV"/>
    <property type="match status" value="1"/>
</dbReference>
<sequence>MAKSVRILGVRVDNVDWSDVTDFCRDALNQSSPRQIVTVNGEFILEAQKNHEFREIINNADLVIPDSTNVVWVSRILGTPLRAITPGSDLVCELSDLAAKDGHSIFLLGGQEGIAHKAGERLQQINPGLKITGTSHADPDDPYVLKHIRDSGADIVIVAYGAPRQEEWIGQHKNELGAKILVGIGGTFDMLAGVTPRAPRVLRALHLEWLWRLILQPRRFGRIWKALVIFPLKAIFTKTD</sequence>
<proteinExistence type="predicted"/>
<protein>
    <recommendedName>
        <fullName evidence="3">Peptidase A2 domain-containing protein</fullName>
    </recommendedName>
</protein>
<name>A0A1F5EBW5_9BACT</name>
<comment type="caution">
    <text evidence="4">The sequence shown here is derived from an EMBL/GenBank/DDBJ whole genome shotgun (WGS) entry which is preliminary data.</text>
</comment>
<dbReference type="PANTHER" id="PTHR34136:SF1">
    <property type="entry name" value="UDP-N-ACETYL-D-MANNOSAMINURONIC ACID TRANSFERASE"/>
    <property type="match status" value="1"/>
</dbReference>
<dbReference type="Pfam" id="PF03808">
    <property type="entry name" value="Glyco_tran_WecG"/>
    <property type="match status" value="1"/>
</dbReference>
<dbReference type="InterPro" id="IPR001995">
    <property type="entry name" value="Peptidase_A2_cat"/>
</dbReference>
<dbReference type="EMBL" id="MEZX01000002">
    <property type="protein sequence ID" value="OGD64863.1"/>
    <property type="molecule type" value="Genomic_DNA"/>
</dbReference>
<gene>
    <name evidence="4" type="ORF">A3A71_02340</name>
</gene>
<dbReference type="NCBIfam" id="TIGR00696">
    <property type="entry name" value="wecG_tagA_cpsF"/>
    <property type="match status" value="1"/>
</dbReference>
<evidence type="ECO:0000313" key="5">
    <source>
        <dbReference type="Proteomes" id="UP000177481"/>
    </source>
</evidence>
<accession>A0A1F5EBW5</accession>
<dbReference type="CDD" id="cd06533">
    <property type="entry name" value="Glyco_transf_WecG_TagA"/>
    <property type="match status" value="1"/>
</dbReference>
<feature type="domain" description="Peptidase A2" evidence="3">
    <location>
        <begin position="145"/>
        <end position="186"/>
    </location>
</feature>
<organism evidence="4 5">
    <name type="scientific">Candidatus Berkelbacteria bacterium RIFCSPLOWO2_01_FULL_50_28</name>
    <dbReference type="NCBI Taxonomy" id="1797471"/>
    <lineage>
        <taxon>Bacteria</taxon>
        <taxon>Candidatus Berkelbacteria</taxon>
    </lineage>
</organism>
<dbReference type="STRING" id="1797471.A3A71_02340"/>
<evidence type="ECO:0000256" key="1">
    <source>
        <dbReference type="ARBA" id="ARBA00022676"/>
    </source>
</evidence>
<dbReference type="GO" id="GO:0016758">
    <property type="term" value="F:hexosyltransferase activity"/>
    <property type="evidence" value="ECO:0007669"/>
    <property type="project" value="TreeGrafter"/>
</dbReference>
<evidence type="ECO:0000259" key="3">
    <source>
        <dbReference type="PROSITE" id="PS50175"/>
    </source>
</evidence>
<evidence type="ECO:0000313" key="4">
    <source>
        <dbReference type="EMBL" id="OGD64863.1"/>
    </source>
</evidence>
<reference evidence="4 5" key="1">
    <citation type="journal article" date="2016" name="Nat. Commun.">
        <title>Thousands of microbial genomes shed light on interconnected biogeochemical processes in an aquifer system.</title>
        <authorList>
            <person name="Anantharaman K."/>
            <person name="Brown C.T."/>
            <person name="Hug L.A."/>
            <person name="Sharon I."/>
            <person name="Castelle C.J."/>
            <person name="Probst A.J."/>
            <person name="Thomas B.C."/>
            <person name="Singh A."/>
            <person name="Wilkins M.J."/>
            <person name="Karaoz U."/>
            <person name="Brodie E.L."/>
            <person name="Williams K.H."/>
            <person name="Hubbard S.S."/>
            <person name="Banfield J.F."/>
        </authorList>
    </citation>
    <scope>NUCLEOTIDE SEQUENCE [LARGE SCALE GENOMIC DNA]</scope>
</reference>
<dbReference type="PANTHER" id="PTHR34136">
    <property type="match status" value="1"/>
</dbReference>
<dbReference type="GO" id="GO:0006508">
    <property type="term" value="P:proteolysis"/>
    <property type="evidence" value="ECO:0007669"/>
    <property type="project" value="InterPro"/>
</dbReference>
<dbReference type="InterPro" id="IPR004629">
    <property type="entry name" value="WecG_TagA_CpsF"/>
</dbReference>
<keyword evidence="2" id="KW-0808">Transferase</keyword>
<evidence type="ECO:0000256" key="2">
    <source>
        <dbReference type="ARBA" id="ARBA00022679"/>
    </source>
</evidence>
<dbReference type="AlphaFoldDB" id="A0A1F5EBW5"/>
<keyword evidence="1" id="KW-0328">Glycosyltransferase</keyword>
<dbReference type="GO" id="GO:0004190">
    <property type="term" value="F:aspartic-type endopeptidase activity"/>
    <property type="evidence" value="ECO:0007669"/>
    <property type="project" value="InterPro"/>
</dbReference>
<dbReference type="Proteomes" id="UP000177481">
    <property type="component" value="Unassembled WGS sequence"/>
</dbReference>